<sequence length="331" mass="37819">MNLPTLSLPRWFFSLSALMLLISITENSHASRTYSPSDVYAGVEYATRIVDEILISKKIDNLQVPRSREKAVKPMHVYELHITALSELYHYALKQNRRPPPLTTSSPINYTPTDVYYLTQLLINNVEEIHRDTGGEIDFTLNDHTGKSPAHVYQKLFELYYKLKRLNGFSKVSPSEVYAQIYRAKEDLQTSLLTLSKRLEANEEDKKRLLVTAIYGMHPDGTVMPAIAPGKKPGDVLEKVLEVRSKLNTLRTANKLSEIKIPDAKKFGQVKPIDILLQTQFIIAELNLLKMPMVIHSTTNSSKPATDKTPSDVYYEMEHIDYMLERLLRVL</sequence>
<accession>A0A3B1ALD6</accession>
<protein>
    <submittedName>
        <fullName evidence="1">Uncharacterized protein</fullName>
    </submittedName>
</protein>
<proteinExistence type="predicted"/>
<organism evidence="1">
    <name type="scientific">hydrothermal vent metagenome</name>
    <dbReference type="NCBI Taxonomy" id="652676"/>
    <lineage>
        <taxon>unclassified sequences</taxon>
        <taxon>metagenomes</taxon>
        <taxon>ecological metagenomes</taxon>
    </lineage>
</organism>
<reference evidence="1" key="1">
    <citation type="submission" date="2018-06" db="EMBL/GenBank/DDBJ databases">
        <authorList>
            <person name="Zhirakovskaya E."/>
        </authorList>
    </citation>
    <scope>NUCLEOTIDE SEQUENCE</scope>
</reference>
<evidence type="ECO:0000313" key="1">
    <source>
        <dbReference type="EMBL" id="VAX00258.1"/>
    </source>
</evidence>
<dbReference type="AlphaFoldDB" id="A0A3B1ALD6"/>
<dbReference type="EMBL" id="UOFR01000074">
    <property type="protein sequence ID" value="VAX00258.1"/>
    <property type="molecule type" value="Genomic_DNA"/>
</dbReference>
<name>A0A3B1ALD6_9ZZZZ</name>
<gene>
    <name evidence="1" type="ORF">MNBD_GAMMA21-2481</name>
</gene>